<accession>A0ABR5YE10</accession>
<protein>
    <recommendedName>
        <fullName evidence="3">DUF4197 domain-containing protein</fullName>
    </recommendedName>
</protein>
<dbReference type="Pfam" id="PF13852">
    <property type="entry name" value="DUF4197"/>
    <property type="match status" value="1"/>
</dbReference>
<comment type="caution">
    <text evidence="1">The sequence shown here is derived from an EMBL/GenBank/DDBJ whole genome shotgun (WGS) entry which is preliminary data.</text>
</comment>
<dbReference type="Proteomes" id="UP000076609">
    <property type="component" value="Unassembled WGS sequence"/>
</dbReference>
<sequence length="231" mass="24094">MIHASLSPQISRRRILGAAALVLPVAVLGGCATPLGSYGVEEGVRRLLTLSSQRAFDRLLRPGGFYDDQLTRLTLPETAGQNNVLAAVLRTNAVRGRIAMALNDIAVDAADRATPIVLDSIRGLTLADAVAVLRGGPTAATDLLAQSARGAVIEAMFPEFSNGLRSDATEILSAIVTAQTGIDYTAIARSAADQAGNAIFRAIGREEAAIRADPRRTGDPVLTALLLGTRG</sequence>
<name>A0ABR5YE10_9SPHN</name>
<keyword evidence="2" id="KW-1185">Reference proteome</keyword>
<proteinExistence type="predicted"/>
<gene>
    <name evidence="1" type="ORF">AVT10_13790</name>
</gene>
<evidence type="ECO:0000313" key="2">
    <source>
        <dbReference type="Proteomes" id="UP000076609"/>
    </source>
</evidence>
<dbReference type="InterPro" id="IPR025245">
    <property type="entry name" value="DUF4197"/>
</dbReference>
<dbReference type="EMBL" id="LQQO01000011">
    <property type="protein sequence ID" value="KZE15901.1"/>
    <property type="molecule type" value="Genomic_DNA"/>
</dbReference>
<evidence type="ECO:0000313" key="1">
    <source>
        <dbReference type="EMBL" id="KZE15901.1"/>
    </source>
</evidence>
<evidence type="ECO:0008006" key="3">
    <source>
        <dbReference type="Google" id="ProtNLM"/>
    </source>
</evidence>
<dbReference type="RefSeq" id="WP_066689714.1">
    <property type="nucleotide sequence ID" value="NZ_LQQO01000011.1"/>
</dbReference>
<dbReference type="PROSITE" id="PS51318">
    <property type="entry name" value="TAT"/>
    <property type="match status" value="1"/>
</dbReference>
<reference evidence="2" key="1">
    <citation type="submission" date="2016-01" db="EMBL/GenBank/DDBJ databases">
        <title>Draft genome of Chromobacterium sp. F49.</title>
        <authorList>
            <person name="Hong K.W."/>
        </authorList>
    </citation>
    <scope>NUCLEOTIDE SEQUENCE [LARGE SCALE GENOMIC DNA]</scope>
    <source>
        <strain evidence="2">CN3</strain>
    </source>
</reference>
<dbReference type="InterPro" id="IPR006311">
    <property type="entry name" value="TAT_signal"/>
</dbReference>
<organism evidence="1 2">
    <name type="scientific">Sphingomonas hankookensis</name>
    <dbReference type="NCBI Taxonomy" id="563996"/>
    <lineage>
        <taxon>Bacteria</taxon>
        <taxon>Pseudomonadati</taxon>
        <taxon>Pseudomonadota</taxon>
        <taxon>Alphaproteobacteria</taxon>
        <taxon>Sphingomonadales</taxon>
        <taxon>Sphingomonadaceae</taxon>
        <taxon>Sphingomonas</taxon>
    </lineage>
</organism>